<evidence type="ECO:0000313" key="9">
    <source>
        <dbReference type="Proteomes" id="UP000018467"/>
    </source>
</evidence>
<dbReference type="Pfam" id="PF00084">
    <property type="entry name" value="Sushi"/>
    <property type="match status" value="2"/>
</dbReference>
<feature type="chain" id="PRO_5017440317" description="Sushi domain-containing protein" evidence="6">
    <location>
        <begin position="21"/>
        <end position="181"/>
    </location>
</feature>
<evidence type="ECO:0000256" key="5">
    <source>
        <dbReference type="PROSITE-ProRule" id="PRU00302"/>
    </source>
</evidence>
<evidence type="ECO:0000256" key="6">
    <source>
        <dbReference type="SAM" id="SignalP"/>
    </source>
</evidence>
<evidence type="ECO:0000313" key="8">
    <source>
        <dbReference type="Ensembl" id="ENSAMXP00000032147.1"/>
    </source>
</evidence>
<proteinExistence type="predicted"/>
<dbReference type="PANTHER" id="PTHR45785:SF2">
    <property type="entry name" value="COMPLEMENT FACTOR H-RELATED"/>
    <property type="match status" value="1"/>
</dbReference>
<evidence type="ECO:0000256" key="4">
    <source>
        <dbReference type="ARBA" id="ARBA00023157"/>
    </source>
</evidence>
<dbReference type="InParanoid" id="A0A3B1IQA8"/>
<dbReference type="SUPFAM" id="SSF57535">
    <property type="entry name" value="Complement control module/SCR domain"/>
    <property type="match status" value="2"/>
</dbReference>
<dbReference type="SMART" id="SM00032">
    <property type="entry name" value="CCP"/>
    <property type="match status" value="2"/>
</dbReference>
<evidence type="ECO:0000256" key="1">
    <source>
        <dbReference type="ARBA" id="ARBA00004328"/>
    </source>
</evidence>
<dbReference type="InterPro" id="IPR051503">
    <property type="entry name" value="ComplSys_Reg/VirEntry_Med"/>
</dbReference>
<name>A0A3B1IQA8_ASTMX</name>
<dbReference type="AlphaFoldDB" id="A0A3B1IQA8"/>
<protein>
    <recommendedName>
        <fullName evidence="7">Sushi domain-containing protein</fullName>
    </recommendedName>
</protein>
<organism evidence="8 9">
    <name type="scientific">Astyanax mexicanus</name>
    <name type="common">Blind cave fish</name>
    <name type="synonym">Astyanax fasciatus mexicanus</name>
    <dbReference type="NCBI Taxonomy" id="7994"/>
    <lineage>
        <taxon>Eukaryota</taxon>
        <taxon>Metazoa</taxon>
        <taxon>Chordata</taxon>
        <taxon>Craniata</taxon>
        <taxon>Vertebrata</taxon>
        <taxon>Euteleostomi</taxon>
        <taxon>Actinopterygii</taxon>
        <taxon>Neopterygii</taxon>
        <taxon>Teleostei</taxon>
        <taxon>Ostariophysi</taxon>
        <taxon>Characiformes</taxon>
        <taxon>Characoidei</taxon>
        <taxon>Acestrorhamphidae</taxon>
        <taxon>Acestrorhamphinae</taxon>
        <taxon>Astyanax</taxon>
    </lineage>
</organism>
<dbReference type="Ensembl" id="ENSAMXT00000037634.1">
    <property type="protein sequence ID" value="ENSAMXP00000032147.1"/>
    <property type="gene ID" value="ENSAMXG00000039822.1"/>
</dbReference>
<reference evidence="9" key="2">
    <citation type="journal article" date="2014" name="Nat. Commun.">
        <title>The cavefish genome reveals candidate genes for eye loss.</title>
        <authorList>
            <person name="McGaugh S.E."/>
            <person name="Gross J.B."/>
            <person name="Aken B."/>
            <person name="Blin M."/>
            <person name="Borowsky R."/>
            <person name="Chalopin D."/>
            <person name="Hinaux H."/>
            <person name="Jeffery W.R."/>
            <person name="Keene A."/>
            <person name="Ma L."/>
            <person name="Minx P."/>
            <person name="Murphy D."/>
            <person name="O'Quin K.E."/>
            <person name="Retaux S."/>
            <person name="Rohner N."/>
            <person name="Searle S.M."/>
            <person name="Stahl B.A."/>
            <person name="Tabin C."/>
            <person name="Volff J.N."/>
            <person name="Yoshizawa M."/>
            <person name="Warren W.C."/>
        </authorList>
    </citation>
    <scope>NUCLEOTIDE SEQUENCE [LARGE SCALE GENOMIC DNA]</scope>
    <source>
        <strain evidence="9">female</strain>
    </source>
</reference>
<dbReference type="PROSITE" id="PS50923">
    <property type="entry name" value="SUSHI"/>
    <property type="match status" value="2"/>
</dbReference>
<reference evidence="9" key="1">
    <citation type="submission" date="2013-03" db="EMBL/GenBank/DDBJ databases">
        <authorList>
            <person name="Jeffery W."/>
            <person name="Warren W."/>
            <person name="Wilson R.K."/>
        </authorList>
    </citation>
    <scope>NUCLEOTIDE SEQUENCE</scope>
    <source>
        <strain evidence="9">female</strain>
    </source>
</reference>
<dbReference type="PANTHER" id="PTHR45785">
    <property type="entry name" value="COMPLEMENT FACTOR H-RELATED"/>
    <property type="match status" value="1"/>
</dbReference>
<feature type="domain" description="Sushi" evidence="7">
    <location>
        <begin position="22"/>
        <end position="78"/>
    </location>
</feature>
<keyword evidence="4" id="KW-1015">Disulfide bond</keyword>
<keyword evidence="2 5" id="KW-0768">Sushi</keyword>
<accession>A0A3B1IQA8</accession>
<evidence type="ECO:0000256" key="2">
    <source>
        <dbReference type="ARBA" id="ARBA00022659"/>
    </source>
</evidence>
<feature type="domain" description="Sushi" evidence="7">
    <location>
        <begin position="81"/>
        <end position="137"/>
    </location>
</feature>
<comment type="caution">
    <text evidence="5">Lacks conserved residue(s) required for the propagation of feature annotation.</text>
</comment>
<reference evidence="8" key="4">
    <citation type="submission" date="2025-09" db="UniProtKB">
        <authorList>
            <consortium name="Ensembl"/>
        </authorList>
    </citation>
    <scope>IDENTIFICATION</scope>
</reference>
<reference evidence="8" key="3">
    <citation type="submission" date="2025-08" db="UniProtKB">
        <authorList>
            <consortium name="Ensembl"/>
        </authorList>
    </citation>
    <scope>IDENTIFICATION</scope>
</reference>
<dbReference type="InterPro" id="IPR035976">
    <property type="entry name" value="Sushi/SCR/CCP_sf"/>
</dbReference>
<dbReference type="Proteomes" id="UP000018467">
    <property type="component" value="Unassembled WGS sequence"/>
</dbReference>
<comment type="subcellular location">
    <subcellularLocation>
        <location evidence="1">Virion</location>
    </subcellularLocation>
</comment>
<dbReference type="CDD" id="cd00033">
    <property type="entry name" value="CCP"/>
    <property type="match status" value="1"/>
</dbReference>
<keyword evidence="3 6" id="KW-0732">Signal</keyword>
<dbReference type="Gene3D" id="2.10.70.10">
    <property type="entry name" value="Complement Module, domain 1"/>
    <property type="match status" value="2"/>
</dbReference>
<dbReference type="InterPro" id="IPR000436">
    <property type="entry name" value="Sushi_SCR_CCP_dom"/>
</dbReference>
<dbReference type="Bgee" id="ENSAMXG00000039822">
    <property type="expression patterns" value="Expressed in liver and 3 other cell types or tissues"/>
</dbReference>
<keyword evidence="9" id="KW-1185">Reference proteome</keyword>
<dbReference type="GeneTree" id="ENSGT01120000276885"/>
<evidence type="ECO:0000259" key="7">
    <source>
        <dbReference type="PROSITE" id="PS50923"/>
    </source>
</evidence>
<evidence type="ECO:0000256" key="3">
    <source>
        <dbReference type="ARBA" id="ARBA00022729"/>
    </source>
</evidence>
<feature type="signal peptide" evidence="6">
    <location>
        <begin position="1"/>
        <end position="20"/>
    </location>
</feature>
<sequence>LTLIHMWIYIFKLVFCNSFAEPTCATPRDEHVVSPFLLGWFSRLGRSGPYQCEPGYKATADRAECTENGWSPKPLCKGTLLDCGPPPLISDAVQELKEEYKNGEIATYECPANYVKSGDPHLTCIQGSWTGNGECLRKYRSLIVLLVYKYDKVCYKNTILCCVYGFRQQCINGKIDLPSCG</sequence>